<protein>
    <submittedName>
        <fullName evidence="2">Uncharacterized protein</fullName>
    </submittedName>
</protein>
<feature type="region of interest" description="Disordered" evidence="1">
    <location>
        <begin position="1"/>
        <end position="219"/>
    </location>
</feature>
<evidence type="ECO:0000313" key="3">
    <source>
        <dbReference type="Proteomes" id="UP001147747"/>
    </source>
</evidence>
<dbReference type="GeneID" id="81367408"/>
<gene>
    <name evidence="2" type="ORF">N7509_003791</name>
</gene>
<reference evidence="2" key="2">
    <citation type="journal article" date="2023" name="IMA Fungus">
        <title>Comparative genomic study of the Penicillium genus elucidates a diverse pangenome and 15 lateral gene transfer events.</title>
        <authorList>
            <person name="Petersen C."/>
            <person name="Sorensen T."/>
            <person name="Nielsen M.R."/>
            <person name="Sondergaard T.E."/>
            <person name="Sorensen J.L."/>
            <person name="Fitzpatrick D.A."/>
            <person name="Frisvad J.C."/>
            <person name="Nielsen K.L."/>
        </authorList>
    </citation>
    <scope>NUCLEOTIDE SEQUENCE</scope>
    <source>
        <strain evidence="2">IBT 29677</strain>
    </source>
</reference>
<dbReference type="AlphaFoldDB" id="A0A9W9W5P4"/>
<feature type="compositionally biased region" description="Polar residues" evidence="1">
    <location>
        <begin position="108"/>
        <end position="118"/>
    </location>
</feature>
<comment type="caution">
    <text evidence="2">The sequence shown here is derived from an EMBL/GenBank/DDBJ whole genome shotgun (WGS) entry which is preliminary data.</text>
</comment>
<sequence>MLSPPKRRKTGDRSSIAISASQSREALEDRRSSPSRPSFQSPTKSSLAKSHPDVLERALSRSPVRRPVSRGAQDGPGNESDMRGFRRKAMRPSLGPGSPLKAPRMSIGGTTLLSSPSRRASAIEAFAKPPRRMSTKRINPSDFTFGSPMPTRPAEADTPEGQLAQELGGSATREEDDAPILESGFDGAFDEDPLEPELPPTPTQLGLEKAPDRTQGTTE</sequence>
<name>A0A9W9W5P4_9EURO</name>
<proteinExistence type="predicted"/>
<feature type="compositionally biased region" description="Basic and acidic residues" evidence="1">
    <location>
        <begin position="50"/>
        <end position="59"/>
    </location>
</feature>
<feature type="compositionally biased region" description="Basic residues" evidence="1">
    <location>
        <begin position="1"/>
        <end position="10"/>
    </location>
</feature>
<feature type="compositionally biased region" description="Low complexity" evidence="1">
    <location>
        <begin position="13"/>
        <end position="24"/>
    </location>
</feature>
<dbReference type="EMBL" id="JAPZBU010000005">
    <property type="protein sequence ID" value="KAJ5403920.1"/>
    <property type="molecule type" value="Genomic_DNA"/>
</dbReference>
<evidence type="ECO:0000313" key="2">
    <source>
        <dbReference type="EMBL" id="KAJ5403920.1"/>
    </source>
</evidence>
<dbReference type="Proteomes" id="UP001147747">
    <property type="component" value="Unassembled WGS sequence"/>
</dbReference>
<evidence type="ECO:0000256" key="1">
    <source>
        <dbReference type="SAM" id="MobiDB-lite"/>
    </source>
</evidence>
<reference evidence="2" key="1">
    <citation type="submission" date="2022-12" db="EMBL/GenBank/DDBJ databases">
        <authorList>
            <person name="Petersen C."/>
        </authorList>
    </citation>
    <scope>NUCLEOTIDE SEQUENCE</scope>
    <source>
        <strain evidence="2">IBT 29677</strain>
    </source>
</reference>
<accession>A0A9W9W5P4</accession>
<dbReference type="RefSeq" id="XP_056491162.1">
    <property type="nucleotide sequence ID" value="XM_056628428.1"/>
</dbReference>
<dbReference type="OrthoDB" id="4160836at2759"/>
<keyword evidence="3" id="KW-1185">Reference proteome</keyword>
<organism evidence="2 3">
    <name type="scientific">Penicillium cosmopolitanum</name>
    <dbReference type="NCBI Taxonomy" id="1131564"/>
    <lineage>
        <taxon>Eukaryota</taxon>
        <taxon>Fungi</taxon>
        <taxon>Dikarya</taxon>
        <taxon>Ascomycota</taxon>
        <taxon>Pezizomycotina</taxon>
        <taxon>Eurotiomycetes</taxon>
        <taxon>Eurotiomycetidae</taxon>
        <taxon>Eurotiales</taxon>
        <taxon>Aspergillaceae</taxon>
        <taxon>Penicillium</taxon>
    </lineage>
</organism>